<feature type="domain" description="HTH tetR-type" evidence="5">
    <location>
        <begin position="5"/>
        <end position="65"/>
    </location>
</feature>
<sequence length="191" mass="20220">MVRAGLTAERVVGAAAELADEVGVDGVTVSALARRFGVKDASLYSHIRNLRDLRVRVALRANAELADRLEPAVAGRAGRDALAAFADAYREYALAHPGRYAAAQMPLTAEDIAGLDADTRCGELVYAVLRAYGLAEPDLTDAARLLRGTFHGFVTLESAGGFQHSRPTGASWAAAVDALHAALENWPRPSP</sequence>
<dbReference type="EMBL" id="JBEZFP010000032">
    <property type="protein sequence ID" value="MEU8134848.1"/>
    <property type="molecule type" value="Genomic_DNA"/>
</dbReference>
<dbReference type="InterPro" id="IPR025996">
    <property type="entry name" value="MT1864/Rv1816-like_C"/>
</dbReference>
<evidence type="ECO:0000256" key="4">
    <source>
        <dbReference type="PROSITE-ProRule" id="PRU00335"/>
    </source>
</evidence>
<gene>
    <name evidence="6" type="ORF">AB0C36_15185</name>
</gene>
<keyword evidence="7" id="KW-1185">Reference proteome</keyword>
<dbReference type="SUPFAM" id="SSF48498">
    <property type="entry name" value="Tetracyclin repressor-like, C-terminal domain"/>
    <property type="match status" value="1"/>
</dbReference>
<evidence type="ECO:0000313" key="7">
    <source>
        <dbReference type="Proteomes" id="UP001551482"/>
    </source>
</evidence>
<reference evidence="6 7" key="1">
    <citation type="submission" date="2024-06" db="EMBL/GenBank/DDBJ databases">
        <title>The Natural Products Discovery Center: Release of the First 8490 Sequenced Strains for Exploring Actinobacteria Biosynthetic Diversity.</title>
        <authorList>
            <person name="Kalkreuter E."/>
            <person name="Kautsar S.A."/>
            <person name="Yang D."/>
            <person name="Bader C.D."/>
            <person name="Teijaro C.N."/>
            <person name="Fluegel L."/>
            <person name="Davis C.M."/>
            <person name="Simpson J.R."/>
            <person name="Lauterbach L."/>
            <person name="Steele A.D."/>
            <person name="Gui C."/>
            <person name="Meng S."/>
            <person name="Li G."/>
            <person name="Viehrig K."/>
            <person name="Ye F."/>
            <person name="Su P."/>
            <person name="Kiefer A.F."/>
            <person name="Nichols A."/>
            <person name="Cepeda A.J."/>
            <person name="Yan W."/>
            <person name="Fan B."/>
            <person name="Jiang Y."/>
            <person name="Adhikari A."/>
            <person name="Zheng C.-J."/>
            <person name="Schuster L."/>
            <person name="Cowan T.M."/>
            <person name="Smanski M.J."/>
            <person name="Chevrette M.G."/>
            <person name="De Carvalho L.P.S."/>
            <person name="Shen B."/>
        </authorList>
    </citation>
    <scope>NUCLEOTIDE SEQUENCE [LARGE SCALE GENOMIC DNA]</scope>
    <source>
        <strain evidence="6 7">NPDC048946</strain>
    </source>
</reference>
<evidence type="ECO:0000256" key="3">
    <source>
        <dbReference type="ARBA" id="ARBA00023163"/>
    </source>
</evidence>
<comment type="caution">
    <text evidence="6">The sequence shown here is derived from an EMBL/GenBank/DDBJ whole genome shotgun (WGS) entry which is preliminary data.</text>
</comment>
<keyword evidence="2 4" id="KW-0238">DNA-binding</keyword>
<evidence type="ECO:0000313" key="6">
    <source>
        <dbReference type="EMBL" id="MEU8134848.1"/>
    </source>
</evidence>
<evidence type="ECO:0000259" key="5">
    <source>
        <dbReference type="PROSITE" id="PS50977"/>
    </source>
</evidence>
<dbReference type="RefSeq" id="WP_358353848.1">
    <property type="nucleotide sequence ID" value="NZ_JBEZFP010000032.1"/>
</dbReference>
<evidence type="ECO:0000256" key="1">
    <source>
        <dbReference type="ARBA" id="ARBA00023015"/>
    </source>
</evidence>
<dbReference type="InterPro" id="IPR001647">
    <property type="entry name" value="HTH_TetR"/>
</dbReference>
<dbReference type="Proteomes" id="UP001551482">
    <property type="component" value="Unassembled WGS sequence"/>
</dbReference>
<dbReference type="Gene3D" id="1.10.357.10">
    <property type="entry name" value="Tetracycline Repressor, domain 2"/>
    <property type="match status" value="1"/>
</dbReference>
<keyword evidence="3" id="KW-0804">Transcription</keyword>
<dbReference type="PANTHER" id="PTHR30055:SF239">
    <property type="entry name" value="TRANSCRIPTIONAL REGULATORY PROTEIN"/>
    <property type="match status" value="1"/>
</dbReference>
<dbReference type="PROSITE" id="PS50977">
    <property type="entry name" value="HTH_TETR_2"/>
    <property type="match status" value="1"/>
</dbReference>
<keyword evidence="1" id="KW-0805">Transcription regulation</keyword>
<evidence type="ECO:0000256" key="2">
    <source>
        <dbReference type="ARBA" id="ARBA00023125"/>
    </source>
</evidence>
<dbReference type="Gene3D" id="1.10.10.60">
    <property type="entry name" value="Homeodomain-like"/>
    <property type="match status" value="1"/>
</dbReference>
<dbReference type="SUPFAM" id="SSF46689">
    <property type="entry name" value="Homeodomain-like"/>
    <property type="match status" value="1"/>
</dbReference>
<dbReference type="Pfam" id="PF13305">
    <property type="entry name" value="TetR_C_33"/>
    <property type="match status" value="1"/>
</dbReference>
<dbReference type="PANTHER" id="PTHR30055">
    <property type="entry name" value="HTH-TYPE TRANSCRIPTIONAL REGULATOR RUTR"/>
    <property type="match status" value="1"/>
</dbReference>
<accession>A0ABV3DGG7</accession>
<dbReference type="InterPro" id="IPR050109">
    <property type="entry name" value="HTH-type_TetR-like_transc_reg"/>
</dbReference>
<dbReference type="InterPro" id="IPR036271">
    <property type="entry name" value="Tet_transcr_reg_TetR-rel_C_sf"/>
</dbReference>
<dbReference type="InterPro" id="IPR009057">
    <property type="entry name" value="Homeodomain-like_sf"/>
</dbReference>
<protein>
    <submittedName>
        <fullName evidence="6">WHG domain-containing protein</fullName>
    </submittedName>
</protein>
<proteinExistence type="predicted"/>
<feature type="DNA-binding region" description="H-T-H motif" evidence="4">
    <location>
        <begin position="28"/>
        <end position="47"/>
    </location>
</feature>
<dbReference type="Pfam" id="PF00440">
    <property type="entry name" value="TetR_N"/>
    <property type="match status" value="1"/>
</dbReference>
<name>A0ABV3DGG7_9ACTN</name>
<organism evidence="6 7">
    <name type="scientific">Streptodolium elevatio</name>
    <dbReference type="NCBI Taxonomy" id="3157996"/>
    <lineage>
        <taxon>Bacteria</taxon>
        <taxon>Bacillati</taxon>
        <taxon>Actinomycetota</taxon>
        <taxon>Actinomycetes</taxon>
        <taxon>Kitasatosporales</taxon>
        <taxon>Streptomycetaceae</taxon>
        <taxon>Streptodolium</taxon>
    </lineage>
</organism>